<reference evidence="2 3" key="1">
    <citation type="submission" date="2020-08" db="EMBL/GenBank/DDBJ databases">
        <title>Arenibacter gaetbuli sp. nov., isolated from a sand dune.</title>
        <authorList>
            <person name="Park S."/>
            <person name="Yoon J.-H."/>
        </authorList>
    </citation>
    <scope>NUCLEOTIDE SEQUENCE [LARGE SCALE GENOMIC DNA]</scope>
    <source>
        <strain evidence="2 3">BSSL-BM3</strain>
    </source>
</reference>
<proteinExistence type="predicted"/>
<organism evidence="2 3">
    <name type="scientific">Arenibacter arenosicollis</name>
    <dbReference type="NCBI Taxonomy" id="2762274"/>
    <lineage>
        <taxon>Bacteria</taxon>
        <taxon>Pseudomonadati</taxon>
        <taxon>Bacteroidota</taxon>
        <taxon>Flavobacteriia</taxon>
        <taxon>Flavobacteriales</taxon>
        <taxon>Flavobacteriaceae</taxon>
        <taxon>Arenibacter</taxon>
    </lineage>
</organism>
<dbReference type="SUPFAM" id="SSF103088">
    <property type="entry name" value="OmpA-like"/>
    <property type="match status" value="1"/>
</dbReference>
<evidence type="ECO:0000256" key="1">
    <source>
        <dbReference type="SAM" id="Coils"/>
    </source>
</evidence>
<name>A0ABR7QMQ4_9FLAO</name>
<feature type="coiled-coil region" evidence="1">
    <location>
        <begin position="23"/>
        <end position="85"/>
    </location>
</feature>
<dbReference type="Proteomes" id="UP000618952">
    <property type="component" value="Unassembled WGS sequence"/>
</dbReference>
<keyword evidence="3" id="KW-1185">Reference proteome</keyword>
<evidence type="ECO:0000313" key="2">
    <source>
        <dbReference type="EMBL" id="MBC8768462.1"/>
    </source>
</evidence>
<accession>A0ABR7QMQ4</accession>
<gene>
    <name evidence="2" type="ORF">H4O18_10700</name>
</gene>
<dbReference type="Gene3D" id="3.30.1330.60">
    <property type="entry name" value="OmpA-like domain"/>
    <property type="match status" value="1"/>
</dbReference>
<dbReference type="EMBL" id="JACLHY010000009">
    <property type="protein sequence ID" value="MBC8768462.1"/>
    <property type="molecule type" value="Genomic_DNA"/>
</dbReference>
<dbReference type="InterPro" id="IPR036737">
    <property type="entry name" value="OmpA-like_sf"/>
</dbReference>
<dbReference type="RefSeq" id="WP_187584364.1">
    <property type="nucleotide sequence ID" value="NZ_JACLHY010000009.1"/>
</dbReference>
<evidence type="ECO:0000313" key="3">
    <source>
        <dbReference type="Proteomes" id="UP000618952"/>
    </source>
</evidence>
<keyword evidence="1" id="KW-0175">Coiled coil</keyword>
<protein>
    <submittedName>
        <fullName evidence="2">OmpA family protein</fullName>
    </submittedName>
</protein>
<comment type="caution">
    <text evidence="2">The sequence shown here is derived from an EMBL/GenBank/DDBJ whole genome shotgun (WGS) entry which is preliminary data.</text>
</comment>
<sequence length="268" mass="30307">MRRKIFTTLILLMYITITQAQSKKDLILEVDNLRTQVREAETALSECRREERIASAKVESYEAQVNELKETNGNLLKNLNSFTEASNKRSDHINSTLESLVKKEAQLRVINDELSRRDSITLAVFTQFKQTLGSDPKITVSNGAIAVVMDNSYIFGENTKNYKVQDKAEAIIAKIGSVLKANPTMDIQIVSNSNLVESKDNKSNNWEIGTQQAAAIARILESKYQIEPKRIVATGKSELGLYSIETATEIIVQPKFYEFYKMVKENMK</sequence>